<dbReference type="InterPro" id="IPR029063">
    <property type="entry name" value="SAM-dependent_MTases_sf"/>
</dbReference>
<sequence length="240" mass="27877">MFSILGRRSVKEEYMDDFTSGGEELTEALRHLRRLNRIFGASRPLLRGINDLWIESGKPKQLHVMDIGAGSGEINRYLLRWADRREIQIRITLVDMTEEACGEARRIFKDEPRVTAIRQNVFHIEKETAEMLICSQFLHHFTDEELPDVTCHMLQSSRLGIVISDIHRHWISWSAVWLTAHLISGNRYIRHDGPLSVAKGFQSADWKRLSQALSQRGSYALKYAWKPLFRYSVVISKNEI</sequence>
<reference evidence="2 3" key="1">
    <citation type="submission" date="2023-03" db="EMBL/GenBank/DDBJ databases">
        <title>Bacillus Genome Sequencing.</title>
        <authorList>
            <person name="Dunlap C."/>
        </authorList>
    </citation>
    <scope>NUCLEOTIDE SEQUENCE [LARGE SCALE GENOMIC DNA]</scope>
    <source>
        <strain evidence="2 3">BD-525</strain>
    </source>
</reference>
<dbReference type="SUPFAM" id="SSF53335">
    <property type="entry name" value="S-adenosyl-L-methionine-dependent methyltransferases"/>
    <property type="match status" value="1"/>
</dbReference>
<dbReference type="GO" id="GO:0008168">
    <property type="term" value="F:methyltransferase activity"/>
    <property type="evidence" value="ECO:0007669"/>
    <property type="project" value="UniProtKB-KW"/>
</dbReference>
<protein>
    <submittedName>
        <fullName evidence="2">Methyltransferase domain-containing protein</fullName>
    </submittedName>
</protein>
<dbReference type="Proteomes" id="UP001344632">
    <property type="component" value="Unassembled WGS sequence"/>
</dbReference>
<organism evidence="2 3">
    <name type="scientific">Paenibacillus dokdonensis</name>
    <dbReference type="NCBI Taxonomy" id="2567944"/>
    <lineage>
        <taxon>Bacteria</taxon>
        <taxon>Bacillati</taxon>
        <taxon>Bacillota</taxon>
        <taxon>Bacilli</taxon>
        <taxon>Bacillales</taxon>
        <taxon>Paenibacillaceae</taxon>
        <taxon>Paenibacillus</taxon>
    </lineage>
</organism>
<dbReference type="EMBL" id="JARLKZ010000005">
    <property type="protein sequence ID" value="MEC0239661.1"/>
    <property type="molecule type" value="Genomic_DNA"/>
</dbReference>
<keyword evidence="3" id="KW-1185">Reference proteome</keyword>
<dbReference type="Gene3D" id="3.40.50.150">
    <property type="entry name" value="Vaccinia Virus protein VP39"/>
    <property type="match status" value="1"/>
</dbReference>
<evidence type="ECO:0000313" key="2">
    <source>
        <dbReference type="EMBL" id="MEC0239661.1"/>
    </source>
</evidence>
<comment type="caution">
    <text evidence="2">The sequence shown here is derived from an EMBL/GenBank/DDBJ whole genome shotgun (WGS) entry which is preliminary data.</text>
</comment>
<dbReference type="RefSeq" id="WP_326086883.1">
    <property type="nucleotide sequence ID" value="NZ_JARLKZ010000005.1"/>
</dbReference>
<accession>A0ABU6GIU9</accession>
<feature type="domain" description="Methyltransferase" evidence="1">
    <location>
        <begin position="64"/>
        <end position="153"/>
    </location>
</feature>
<name>A0ABU6GIU9_9BACL</name>
<keyword evidence="2" id="KW-0489">Methyltransferase</keyword>
<dbReference type="GO" id="GO:0032259">
    <property type="term" value="P:methylation"/>
    <property type="evidence" value="ECO:0007669"/>
    <property type="project" value="UniProtKB-KW"/>
</dbReference>
<proteinExistence type="predicted"/>
<evidence type="ECO:0000313" key="3">
    <source>
        <dbReference type="Proteomes" id="UP001344632"/>
    </source>
</evidence>
<evidence type="ECO:0000259" key="1">
    <source>
        <dbReference type="Pfam" id="PF13649"/>
    </source>
</evidence>
<keyword evidence="2" id="KW-0808">Transferase</keyword>
<dbReference type="Pfam" id="PF13649">
    <property type="entry name" value="Methyltransf_25"/>
    <property type="match status" value="1"/>
</dbReference>
<gene>
    <name evidence="2" type="ORF">P4H66_07280</name>
</gene>
<dbReference type="InterPro" id="IPR041698">
    <property type="entry name" value="Methyltransf_25"/>
</dbReference>